<proteinExistence type="predicted"/>
<dbReference type="EMBL" id="KL367502">
    <property type="protein sequence ID" value="KFD68665.1"/>
    <property type="molecule type" value="Genomic_DNA"/>
</dbReference>
<organism evidence="2">
    <name type="scientific">Trichuris suis</name>
    <name type="common">pig whipworm</name>
    <dbReference type="NCBI Taxonomy" id="68888"/>
    <lineage>
        <taxon>Eukaryota</taxon>
        <taxon>Metazoa</taxon>
        <taxon>Ecdysozoa</taxon>
        <taxon>Nematoda</taxon>
        <taxon>Enoplea</taxon>
        <taxon>Dorylaimia</taxon>
        <taxon>Trichinellida</taxon>
        <taxon>Trichuridae</taxon>
        <taxon>Trichuris</taxon>
    </lineage>
</organism>
<protein>
    <submittedName>
        <fullName evidence="2">Uncharacterized protein</fullName>
    </submittedName>
</protein>
<accession>A0A085NGR9</accession>
<evidence type="ECO:0000313" key="2">
    <source>
        <dbReference type="EMBL" id="KFD68665.1"/>
    </source>
</evidence>
<dbReference type="EMBL" id="KL363200">
    <property type="protein sequence ID" value="KFD55344.1"/>
    <property type="molecule type" value="Genomic_DNA"/>
</dbReference>
<evidence type="ECO:0000313" key="3">
    <source>
        <dbReference type="Proteomes" id="UP000030764"/>
    </source>
</evidence>
<keyword evidence="3" id="KW-1185">Reference proteome</keyword>
<sequence length="148" mass="16819">MLFRCVYLIPQTEEEVKPANRFDWPNVGSMFAVTFGFPLNSTIFTRTLFVVTLKRMSNAQPSNASVPGGHARHCQRSTHELQVQPADALHDVTHNAMKGSSSNQTNSCLRFWFSRSTKSPAQRRWSFPSHYLFVSHIRFLGNSQSRAS</sequence>
<feature type="non-terminal residue" evidence="2">
    <location>
        <position position="148"/>
    </location>
</feature>
<name>A0A085NGR9_9BILA</name>
<dbReference type="Proteomes" id="UP000030764">
    <property type="component" value="Unassembled WGS sequence"/>
</dbReference>
<reference evidence="2 3" key="1">
    <citation type="journal article" date="2014" name="Nat. Genet.">
        <title>Genome and transcriptome of the porcine whipworm Trichuris suis.</title>
        <authorList>
            <person name="Jex A.R."/>
            <person name="Nejsum P."/>
            <person name="Schwarz E.M."/>
            <person name="Hu L."/>
            <person name="Young N.D."/>
            <person name="Hall R.S."/>
            <person name="Korhonen P.K."/>
            <person name="Liao S."/>
            <person name="Thamsborg S."/>
            <person name="Xia J."/>
            <person name="Xu P."/>
            <person name="Wang S."/>
            <person name="Scheerlinck J.P."/>
            <person name="Hofmann A."/>
            <person name="Sternberg P.W."/>
            <person name="Wang J."/>
            <person name="Gasser R.B."/>
        </authorList>
    </citation>
    <scope>NUCLEOTIDE SEQUENCE [LARGE SCALE GENOMIC DNA]</scope>
    <source>
        <strain evidence="2">DCEP-RM93F</strain>
        <strain evidence="1">DCEP-RM93M</strain>
    </source>
</reference>
<dbReference type="AlphaFoldDB" id="A0A085NGR9"/>
<evidence type="ECO:0000313" key="1">
    <source>
        <dbReference type="EMBL" id="KFD55344.1"/>
    </source>
</evidence>
<dbReference type="Proteomes" id="UP000030758">
    <property type="component" value="Unassembled WGS sequence"/>
</dbReference>
<gene>
    <name evidence="1" type="ORF">M513_03684</name>
    <name evidence="2" type="ORF">M514_03684</name>
</gene>